<dbReference type="InterPro" id="IPR036291">
    <property type="entry name" value="NAD(P)-bd_dom_sf"/>
</dbReference>
<dbReference type="SUPFAM" id="SSF51735">
    <property type="entry name" value="NAD(P)-binding Rossmann-fold domains"/>
    <property type="match status" value="1"/>
</dbReference>
<organism evidence="7 8">
    <name type="scientific">Siminovitchia thermophila</name>
    <dbReference type="NCBI Taxonomy" id="1245522"/>
    <lineage>
        <taxon>Bacteria</taxon>
        <taxon>Bacillati</taxon>
        <taxon>Bacillota</taxon>
        <taxon>Bacilli</taxon>
        <taxon>Bacillales</taxon>
        <taxon>Bacillaceae</taxon>
        <taxon>Siminovitchia</taxon>
    </lineage>
</organism>
<dbReference type="PANTHER" id="PTHR43333">
    <property type="entry name" value="2-HACID_DH_C DOMAIN-CONTAINING PROTEIN"/>
    <property type="match status" value="1"/>
</dbReference>
<dbReference type="InterPro" id="IPR006140">
    <property type="entry name" value="D-isomer_DH_NAD-bd"/>
</dbReference>
<comment type="caution">
    <text evidence="7">The sequence shown here is derived from an EMBL/GenBank/DDBJ whole genome shotgun (WGS) entry which is preliminary data.</text>
</comment>
<evidence type="ECO:0000256" key="2">
    <source>
        <dbReference type="ARBA" id="ARBA00023002"/>
    </source>
</evidence>
<dbReference type="Proteomes" id="UP000823485">
    <property type="component" value="Unassembled WGS sequence"/>
</dbReference>
<dbReference type="Pfam" id="PF00389">
    <property type="entry name" value="2-Hacid_dh"/>
    <property type="match status" value="1"/>
</dbReference>
<accession>A0ABS2R4L2</accession>
<evidence type="ECO:0000259" key="5">
    <source>
        <dbReference type="Pfam" id="PF00389"/>
    </source>
</evidence>
<dbReference type="RefSeq" id="WP_077113160.1">
    <property type="nucleotide sequence ID" value="NZ_JAFBFH010000006.1"/>
</dbReference>
<evidence type="ECO:0000313" key="8">
    <source>
        <dbReference type="Proteomes" id="UP000823485"/>
    </source>
</evidence>
<proteinExistence type="inferred from homology"/>
<evidence type="ECO:0000256" key="3">
    <source>
        <dbReference type="ARBA" id="ARBA00023027"/>
    </source>
</evidence>
<dbReference type="InterPro" id="IPR006139">
    <property type="entry name" value="D-isomer_2_OHA_DH_cat_dom"/>
</dbReference>
<comment type="similarity">
    <text evidence="1 4">Belongs to the D-isomer specific 2-hydroxyacid dehydrogenase family.</text>
</comment>
<sequence length="316" mass="35902">MIVCTTLDLSAEMRQKIAKETQVPVVQRTINELSRREKNAVEILITYGNFDDAVTVEELRQLPGLKWIHVLSSGTEQLPITPIKDKNILVTSSKGIHAIPISEYVIFAVLYFAKHIPQFIKLQEQKSWSYTAGMSEVYGKTLGVLGTGVIGLEIARKARALGMRVIGVNRSGRHMVGFDEVHRVQQLKEIVPCCDYICSALPSTDETRNLIDKNIIQLMKDQVIFINVGRGDVIVEEHLLEALRTGKIGGAALDVFKSEPLEVQHPFWRMKNVLITPHASARTNMYMFRALQMFLENFRYYQQNALQFMVNKVDFH</sequence>
<keyword evidence="8" id="KW-1185">Reference proteome</keyword>
<gene>
    <name evidence="7" type="ORF">JOC94_001307</name>
</gene>
<dbReference type="Gene3D" id="3.40.50.720">
    <property type="entry name" value="NAD(P)-binding Rossmann-like Domain"/>
    <property type="match status" value="2"/>
</dbReference>
<name>A0ABS2R4L2_9BACI</name>
<evidence type="ECO:0000256" key="4">
    <source>
        <dbReference type="RuleBase" id="RU003719"/>
    </source>
</evidence>
<evidence type="ECO:0000256" key="1">
    <source>
        <dbReference type="ARBA" id="ARBA00005854"/>
    </source>
</evidence>
<feature type="domain" description="D-isomer specific 2-hydroxyacid dehydrogenase catalytic" evidence="5">
    <location>
        <begin position="11"/>
        <end position="305"/>
    </location>
</feature>
<keyword evidence="2 4" id="KW-0560">Oxidoreductase</keyword>
<evidence type="ECO:0000313" key="7">
    <source>
        <dbReference type="EMBL" id="MBM7714335.1"/>
    </source>
</evidence>
<dbReference type="Pfam" id="PF02826">
    <property type="entry name" value="2-Hacid_dh_C"/>
    <property type="match status" value="1"/>
</dbReference>
<keyword evidence="3" id="KW-0520">NAD</keyword>
<dbReference type="SUPFAM" id="SSF52283">
    <property type="entry name" value="Formate/glycerate dehydrogenase catalytic domain-like"/>
    <property type="match status" value="1"/>
</dbReference>
<dbReference type="EMBL" id="JAFBFH010000006">
    <property type="protein sequence ID" value="MBM7714335.1"/>
    <property type="molecule type" value="Genomic_DNA"/>
</dbReference>
<dbReference type="PANTHER" id="PTHR43333:SF1">
    <property type="entry name" value="D-ISOMER SPECIFIC 2-HYDROXYACID DEHYDROGENASE NAD-BINDING DOMAIN-CONTAINING PROTEIN"/>
    <property type="match status" value="1"/>
</dbReference>
<reference evidence="7 8" key="1">
    <citation type="submission" date="2021-01" db="EMBL/GenBank/DDBJ databases">
        <title>Genomic Encyclopedia of Type Strains, Phase IV (KMG-IV): sequencing the most valuable type-strain genomes for metagenomic binning, comparative biology and taxonomic classification.</title>
        <authorList>
            <person name="Goeker M."/>
        </authorList>
    </citation>
    <scope>NUCLEOTIDE SEQUENCE [LARGE SCALE GENOMIC DNA]</scope>
    <source>
        <strain evidence="7 8">DSM 105453</strain>
    </source>
</reference>
<feature type="domain" description="D-isomer specific 2-hydroxyacid dehydrogenase NAD-binding" evidence="6">
    <location>
        <begin position="108"/>
        <end position="279"/>
    </location>
</feature>
<protein>
    <submittedName>
        <fullName evidence="7">Phosphoglycerate dehydrogenase-like enzyme</fullName>
    </submittedName>
</protein>
<evidence type="ECO:0000259" key="6">
    <source>
        <dbReference type="Pfam" id="PF02826"/>
    </source>
</evidence>
<dbReference type="CDD" id="cd05300">
    <property type="entry name" value="2-Hacid_dh_1"/>
    <property type="match status" value="1"/>
</dbReference>